<accession>A0ABV8U8V4</accession>
<proteinExistence type="predicted"/>
<dbReference type="Proteomes" id="UP001595776">
    <property type="component" value="Unassembled WGS sequence"/>
</dbReference>
<feature type="chain" id="PRO_5046910250" evidence="1">
    <location>
        <begin position="22"/>
        <end position="142"/>
    </location>
</feature>
<comment type="caution">
    <text evidence="2">The sequence shown here is derived from an EMBL/GenBank/DDBJ whole genome shotgun (WGS) entry which is preliminary data.</text>
</comment>
<evidence type="ECO:0000256" key="1">
    <source>
        <dbReference type="SAM" id="SignalP"/>
    </source>
</evidence>
<reference evidence="3" key="1">
    <citation type="journal article" date="2019" name="Int. J. Syst. Evol. Microbiol.">
        <title>The Global Catalogue of Microorganisms (GCM) 10K type strain sequencing project: providing services to taxonomists for standard genome sequencing and annotation.</title>
        <authorList>
            <consortium name="The Broad Institute Genomics Platform"/>
            <consortium name="The Broad Institute Genome Sequencing Center for Infectious Disease"/>
            <person name="Wu L."/>
            <person name="Ma J."/>
        </authorList>
    </citation>
    <scope>NUCLEOTIDE SEQUENCE [LARGE SCALE GENOMIC DNA]</scope>
    <source>
        <strain evidence="3">CGMCC 1.15304</strain>
    </source>
</reference>
<feature type="signal peptide" evidence="1">
    <location>
        <begin position="1"/>
        <end position="21"/>
    </location>
</feature>
<keyword evidence="1" id="KW-0732">Signal</keyword>
<protein>
    <submittedName>
        <fullName evidence="2">Uncharacterized protein</fullName>
    </submittedName>
</protein>
<dbReference type="RefSeq" id="WP_068152635.1">
    <property type="nucleotide sequence ID" value="NZ_JBHSCR010000003.1"/>
</dbReference>
<keyword evidence="3" id="KW-1185">Reference proteome</keyword>
<evidence type="ECO:0000313" key="3">
    <source>
        <dbReference type="Proteomes" id="UP001595776"/>
    </source>
</evidence>
<sequence length="142" mass="15273">MKRTVTTAFLAAILIGPQAAAFSGERELEITASSIETFPTFSLGDLARLGTSARYIGSVGEWHIFGEHLVSDEGGMPFSSVYGYKVPASLLSAQGGRTIDLTKSYYAFVQDCSSFTVRPVECGRARMTVDKGAKCLYPKDGD</sequence>
<organism evidence="2 3">
    <name type="scientific">Kordiimonas lipolytica</name>
    <dbReference type="NCBI Taxonomy" id="1662421"/>
    <lineage>
        <taxon>Bacteria</taxon>
        <taxon>Pseudomonadati</taxon>
        <taxon>Pseudomonadota</taxon>
        <taxon>Alphaproteobacteria</taxon>
        <taxon>Kordiimonadales</taxon>
        <taxon>Kordiimonadaceae</taxon>
        <taxon>Kordiimonas</taxon>
    </lineage>
</organism>
<gene>
    <name evidence="2" type="ORF">ACFO5Q_05515</name>
</gene>
<dbReference type="EMBL" id="JBHSCR010000003">
    <property type="protein sequence ID" value="MFC4347295.1"/>
    <property type="molecule type" value="Genomic_DNA"/>
</dbReference>
<evidence type="ECO:0000313" key="2">
    <source>
        <dbReference type="EMBL" id="MFC4347295.1"/>
    </source>
</evidence>
<name>A0ABV8U8V4_9PROT</name>